<dbReference type="EMBL" id="JPQZ01000028">
    <property type="protein sequence ID" value="KKO75198.1"/>
    <property type="molecule type" value="Genomic_DNA"/>
</dbReference>
<evidence type="ECO:0000256" key="1">
    <source>
        <dbReference type="ARBA" id="ARBA00004123"/>
    </source>
</evidence>
<dbReference type="Gene3D" id="2.40.50.140">
    <property type="entry name" value="Nucleic acid-binding proteins"/>
    <property type="match status" value="1"/>
</dbReference>
<dbReference type="RefSeq" id="XP_024330940.1">
    <property type="nucleotide sequence ID" value="XM_024474917.1"/>
</dbReference>
<comment type="caution">
    <text evidence="4">The sequence shown here is derived from an EMBL/GenBank/DDBJ whole genome shotgun (WGS) entry which is preliminary data.</text>
</comment>
<dbReference type="GO" id="GO:0003677">
    <property type="term" value="F:DNA binding"/>
    <property type="evidence" value="ECO:0007669"/>
    <property type="project" value="InterPro"/>
</dbReference>
<dbReference type="VEuPathDB" id="MicrosporidiaDB:G9O61_00g007350"/>
<evidence type="ECO:0000313" key="5">
    <source>
        <dbReference type="Proteomes" id="UP000034350"/>
    </source>
</evidence>
<name>A0A0F9WQI8_9MICR</name>
<protein>
    <submittedName>
        <fullName evidence="4">Replication factor a protein 3</fullName>
    </submittedName>
</protein>
<dbReference type="GO" id="GO:0006281">
    <property type="term" value="P:DNA repair"/>
    <property type="evidence" value="ECO:0007669"/>
    <property type="project" value="InterPro"/>
</dbReference>
<accession>A0A0F9WQI8</accession>
<dbReference type="OrthoDB" id="2190827at2759"/>
<sequence length="94" mass="10834">MFVNTLSNSENKNVSVIGTIEKIDNDIVFLQCGKNEIMIRHNGLDSYKTKNVRVRGIVENGILVEHVVCKIPDDFDINLYERFVEINTKFQSIF</sequence>
<dbReference type="VEuPathDB" id="MicrosporidiaDB:AAJ76_2800010409"/>
<comment type="subcellular location">
    <subcellularLocation>
        <location evidence="1">Nucleus</location>
    </subcellularLocation>
</comment>
<dbReference type="GeneID" id="36319846"/>
<dbReference type="Proteomes" id="UP000034350">
    <property type="component" value="Unassembled WGS sequence"/>
</dbReference>
<keyword evidence="3" id="KW-0539">Nucleus</keyword>
<dbReference type="AlphaFoldDB" id="A0A0F9WQI8"/>
<dbReference type="GO" id="GO:0031981">
    <property type="term" value="C:nuclear lumen"/>
    <property type="evidence" value="ECO:0007669"/>
    <property type="project" value="UniProtKB-ARBA"/>
</dbReference>
<evidence type="ECO:0000256" key="3">
    <source>
        <dbReference type="ARBA" id="ARBA00023242"/>
    </source>
</evidence>
<evidence type="ECO:0000256" key="2">
    <source>
        <dbReference type="ARBA" id="ARBA00009761"/>
    </source>
</evidence>
<gene>
    <name evidence="4" type="ORF">AAJ76_2800010409</name>
</gene>
<dbReference type="InterPro" id="IPR013970">
    <property type="entry name" value="Rfa2"/>
</dbReference>
<dbReference type="InterPro" id="IPR012340">
    <property type="entry name" value="NA-bd_OB-fold"/>
</dbReference>
<dbReference type="SUPFAM" id="SSF50249">
    <property type="entry name" value="Nucleic acid-binding proteins"/>
    <property type="match status" value="1"/>
</dbReference>
<comment type="similarity">
    <text evidence="2">Belongs to the replication factor A protein 3 family.</text>
</comment>
<evidence type="ECO:0000313" key="4">
    <source>
        <dbReference type="EMBL" id="KKO75198.1"/>
    </source>
</evidence>
<dbReference type="GO" id="GO:0006260">
    <property type="term" value="P:DNA replication"/>
    <property type="evidence" value="ECO:0007669"/>
    <property type="project" value="InterPro"/>
</dbReference>
<organism evidence="4 5">
    <name type="scientific">Vairimorpha ceranae</name>
    <dbReference type="NCBI Taxonomy" id="40302"/>
    <lineage>
        <taxon>Eukaryota</taxon>
        <taxon>Fungi</taxon>
        <taxon>Fungi incertae sedis</taxon>
        <taxon>Microsporidia</taxon>
        <taxon>Nosematidae</taxon>
        <taxon>Vairimorpha</taxon>
    </lineage>
</organism>
<dbReference type="GO" id="GO:0006310">
    <property type="term" value="P:DNA recombination"/>
    <property type="evidence" value="ECO:0007669"/>
    <property type="project" value="InterPro"/>
</dbReference>
<reference evidence="4 5" key="1">
    <citation type="journal article" date="2015" name="Environ. Microbiol.">
        <title>Genome analyses suggest the presence of polyploidy and recent human-driven expansions in eight global populations of the honeybee pathogen Nosema ceranae.</title>
        <authorList>
            <person name="Pelin A."/>
            <person name="Selman M."/>
            <person name="Aris-Brosou S."/>
            <person name="Farinelli L."/>
            <person name="Corradi N."/>
        </authorList>
    </citation>
    <scope>NUCLEOTIDE SEQUENCE [LARGE SCALE GENOMIC DNA]</scope>
    <source>
        <strain evidence="4 5">PA08 1199</strain>
    </source>
</reference>
<proteinExistence type="inferred from homology"/>
<keyword evidence="5" id="KW-1185">Reference proteome</keyword>
<dbReference type="Pfam" id="PF08661">
    <property type="entry name" value="Rep_fac-A_3"/>
    <property type="match status" value="1"/>
</dbReference>